<protein>
    <submittedName>
        <fullName evidence="1">Uncharacterized protein</fullName>
    </submittedName>
</protein>
<dbReference type="AlphaFoldDB" id="W9P885"/>
<dbReference type="Proteomes" id="UP000030751">
    <property type="component" value="Unassembled WGS sequence"/>
</dbReference>
<name>W9P885_FUSOX</name>
<accession>W9P885</accession>
<reference evidence="1" key="1">
    <citation type="submission" date="2011-10" db="EMBL/GenBank/DDBJ databases">
        <title>The Genome Sequence of Fusarium oxysporum HDV247.</title>
        <authorList>
            <consortium name="The Broad Institute Genome Sequencing Platform"/>
            <person name="Ma L.-J."/>
            <person name="Gale L.R."/>
            <person name="Schwartz D.C."/>
            <person name="Zhou S."/>
            <person name="Corby-Kistler H."/>
            <person name="Young S.K."/>
            <person name="Zeng Q."/>
            <person name="Gargeya S."/>
            <person name="Fitzgerald M."/>
            <person name="Haas B."/>
            <person name="Abouelleil A."/>
            <person name="Alvarado L."/>
            <person name="Arachchi H.M."/>
            <person name="Berlin A."/>
            <person name="Brown A."/>
            <person name="Chapman S.B."/>
            <person name="Chen Z."/>
            <person name="Dunbar C."/>
            <person name="Freedman E."/>
            <person name="Gearin G."/>
            <person name="Goldberg J."/>
            <person name="Griggs A."/>
            <person name="Gujja S."/>
            <person name="Heiman D."/>
            <person name="Howarth C."/>
            <person name="Larson L."/>
            <person name="Lui A."/>
            <person name="MacDonald P.J.P."/>
            <person name="Montmayeur A."/>
            <person name="Murphy C."/>
            <person name="Neiman D."/>
            <person name="Pearson M."/>
            <person name="Priest M."/>
            <person name="Roberts A."/>
            <person name="Saif S."/>
            <person name="Shea T."/>
            <person name="Shenoy N."/>
            <person name="Sisk P."/>
            <person name="Stolte C."/>
            <person name="Sykes S."/>
            <person name="Wortman J."/>
            <person name="Nusbaum C."/>
            <person name="Birren B."/>
        </authorList>
    </citation>
    <scope>NUCLEOTIDE SEQUENCE [LARGE SCALE GENOMIC DNA]</scope>
    <source>
        <strain evidence="1">HDV247</strain>
    </source>
</reference>
<dbReference type="OrthoDB" id="10037289at2759"/>
<proteinExistence type="predicted"/>
<gene>
    <name evidence="1" type="ORF">FOVG_13258</name>
</gene>
<reference evidence="1" key="2">
    <citation type="submission" date="2012-05" db="EMBL/GenBank/DDBJ databases">
        <title>Annotation of the Genome Sequence of Fusarium oxysporum HDV247.</title>
        <authorList>
            <consortium name="The Broad Institute Genomics Platform"/>
            <person name="Ma L.-J."/>
            <person name="Corby-Kistler H."/>
            <person name="Broz K."/>
            <person name="Gale L.R."/>
            <person name="Jonkers W."/>
            <person name="O'Donnell K."/>
            <person name="Ploetz R."/>
            <person name="Steinberg C."/>
            <person name="Schwartz D.C."/>
            <person name="VanEtten H."/>
            <person name="Zhou S."/>
            <person name="Young S.K."/>
            <person name="Zeng Q."/>
            <person name="Gargeya S."/>
            <person name="Fitzgerald M."/>
            <person name="Abouelleil A."/>
            <person name="Alvarado L."/>
            <person name="Chapman S.B."/>
            <person name="Gainer-Dewar J."/>
            <person name="Goldberg J."/>
            <person name="Griggs A."/>
            <person name="Gujja S."/>
            <person name="Hansen M."/>
            <person name="Howarth C."/>
            <person name="Imamovic A."/>
            <person name="Ireland A."/>
            <person name="Larimer J."/>
            <person name="McCowan C."/>
            <person name="Murphy C."/>
            <person name="Pearson M."/>
            <person name="Poon T.W."/>
            <person name="Priest M."/>
            <person name="Roberts A."/>
            <person name="Saif S."/>
            <person name="Shea T."/>
            <person name="Sykes S."/>
            <person name="Wortman J."/>
            <person name="Nusbaum C."/>
            <person name="Birren B."/>
        </authorList>
    </citation>
    <scope>NUCLEOTIDE SEQUENCE</scope>
    <source>
        <strain evidence="1">HDV247</strain>
    </source>
</reference>
<sequence>MLCQEDVVLSDTPSCQAIRIKASEGRDSHDFEKDYRQIKSIRGSPAGWMDKWENVDWQSRKEELTGFKLRDYKGEKGSDKLGGHDFDITTMTEIERWRHEDK</sequence>
<dbReference type="EMBL" id="JH650977">
    <property type="protein sequence ID" value="EXA36160.1"/>
    <property type="molecule type" value="Genomic_DNA"/>
</dbReference>
<dbReference type="HOGENOM" id="CLU_2277590_0_0_1"/>
<organism evidence="1">
    <name type="scientific">Fusarium oxysporum f. sp. pisi HDV247</name>
    <dbReference type="NCBI Taxonomy" id="1080344"/>
    <lineage>
        <taxon>Eukaryota</taxon>
        <taxon>Fungi</taxon>
        <taxon>Dikarya</taxon>
        <taxon>Ascomycota</taxon>
        <taxon>Pezizomycotina</taxon>
        <taxon>Sordariomycetes</taxon>
        <taxon>Hypocreomycetidae</taxon>
        <taxon>Hypocreales</taxon>
        <taxon>Nectriaceae</taxon>
        <taxon>Fusarium</taxon>
        <taxon>Fusarium oxysporum species complex</taxon>
    </lineage>
</organism>
<evidence type="ECO:0000313" key="1">
    <source>
        <dbReference type="EMBL" id="EXA36160.1"/>
    </source>
</evidence>